<evidence type="ECO:0000259" key="2">
    <source>
        <dbReference type="Pfam" id="PF08241"/>
    </source>
</evidence>
<keyword evidence="3" id="KW-0808">Transferase</keyword>
<evidence type="ECO:0000313" key="4">
    <source>
        <dbReference type="Proteomes" id="UP000676169"/>
    </source>
</evidence>
<dbReference type="GO" id="GO:0008757">
    <property type="term" value="F:S-adenosylmethionine-dependent methyltransferase activity"/>
    <property type="evidence" value="ECO:0007669"/>
    <property type="project" value="InterPro"/>
</dbReference>
<dbReference type="InterPro" id="IPR013216">
    <property type="entry name" value="Methyltransf_11"/>
</dbReference>
<dbReference type="AlphaFoldDB" id="A0A975J231"/>
<dbReference type="GO" id="GO:0032259">
    <property type="term" value="P:methylation"/>
    <property type="evidence" value="ECO:0007669"/>
    <property type="project" value="UniProtKB-KW"/>
</dbReference>
<dbReference type="Proteomes" id="UP000676169">
    <property type="component" value="Chromosome"/>
</dbReference>
<dbReference type="PANTHER" id="PTHR43861">
    <property type="entry name" value="TRANS-ACONITATE 2-METHYLTRANSFERASE-RELATED"/>
    <property type="match status" value="1"/>
</dbReference>
<dbReference type="SUPFAM" id="SSF53335">
    <property type="entry name" value="S-adenosyl-L-methionine-dependent methyltransferases"/>
    <property type="match status" value="1"/>
</dbReference>
<keyword evidence="4" id="KW-1185">Reference proteome</keyword>
<dbReference type="KEGG" id="lamb:KBB96_06850"/>
<dbReference type="PANTHER" id="PTHR43861:SF1">
    <property type="entry name" value="TRANS-ACONITATE 2-METHYLTRANSFERASE"/>
    <property type="match status" value="1"/>
</dbReference>
<evidence type="ECO:0000313" key="3">
    <source>
        <dbReference type="EMBL" id="QUE52606.1"/>
    </source>
</evidence>
<dbReference type="InterPro" id="IPR029063">
    <property type="entry name" value="SAM-dependent_MTases_sf"/>
</dbReference>
<name>A0A975J231_9BACT</name>
<accession>A0A975J231</accession>
<proteinExistence type="predicted"/>
<reference evidence="3" key="1">
    <citation type="submission" date="2021-04" db="EMBL/GenBank/DDBJ databases">
        <title>Luteolibacter sp. 32A isolated from the skin of an Anderson's salamander (Ambystoma andersonii).</title>
        <authorList>
            <person name="Spergser J."/>
            <person name="Busse H.-J."/>
        </authorList>
    </citation>
    <scope>NUCLEOTIDE SEQUENCE</scope>
    <source>
        <strain evidence="3">32A</strain>
    </source>
</reference>
<dbReference type="EMBL" id="CP073100">
    <property type="protein sequence ID" value="QUE52606.1"/>
    <property type="molecule type" value="Genomic_DNA"/>
</dbReference>
<feature type="domain" description="Methyltransferase type 11" evidence="2">
    <location>
        <begin position="64"/>
        <end position="158"/>
    </location>
</feature>
<dbReference type="Pfam" id="PF08241">
    <property type="entry name" value="Methyltransf_11"/>
    <property type="match status" value="1"/>
</dbReference>
<organism evidence="3 4">
    <name type="scientific">Luteolibacter ambystomatis</name>
    <dbReference type="NCBI Taxonomy" id="2824561"/>
    <lineage>
        <taxon>Bacteria</taxon>
        <taxon>Pseudomonadati</taxon>
        <taxon>Verrucomicrobiota</taxon>
        <taxon>Verrucomicrobiia</taxon>
        <taxon>Verrucomicrobiales</taxon>
        <taxon>Verrucomicrobiaceae</taxon>
        <taxon>Luteolibacter</taxon>
    </lineage>
</organism>
<dbReference type="CDD" id="cd02440">
    <property type="entry name" value="AdoMet_MTases"/>
    <property type="match status" value="1"/>
</dbReference>
<sequence>MPGPPRRPFRRQGPPPPPKDKGWDPVAAWYDKLVGEDGSDYHKHVILPATLKLLDPKEGESVIDVCCGQGVLVRPLLETGIARFTGVDASPKLIEAAKSRHGNNPRVKLLTADACKPGAWADGSHDAATCLMAVHDVPDPVAMFRNVAQSLKPGGRAVMVFMHPCFRIPRQSHWGWDAEHKIQYRRLDRYGSQLDIPITTHPGRKSGELTMFHHRPLSDLLSALGQGGLGVVACEELYSHRRSQPGPRSRGEHRAAKEFPMFIALKALRLG</sequence>
<dbReference type="RefSeq" id="WP_211633844.1">
    <property type="nucleotide sequence ID" value="NZ_CP073100.1"/>
</dbReference>
<gene>
    <name evidence="3" type="ORF">KBB96_06850</name>
</gene>
<dbReference type="Gene3D" id="3.40.50.150">
    <property type="entry name" value="Vaccinia Virus protein VP39"/>
    <property type="match status" value="1"/>
</dbReference>
<keyword evidence="3" id="KW-0489">Methyltransferase</keyword>
<feature type="region of interest" description="Disordered" evidence="1">
    <location>
        <begin position="1"/>
        <end position="24"/>
    </location>
</feature>
<evidence type="ECO:0000256" key="1">
    <source>
        <dbReference type="SAM" id="MobiDB-lite"/>
    </source>
</evidence>
<protein>
    <submittedName>
        <fullName evidence="3">Class I SAM-dependent methyltransferase</fullName>
    </submittedName>
</protein>